<proteinExistence type="predicted"/>
<reference evidence="6 7" key="1">
    <citation type="submission" date="2024-09" db="EMBL/GenBank/DDBJ databases">
        <title>A chromosome-level genome assembly of Gray's grenadier anchovy, Coilia grayii.</title>
        <authorList>
            <person name="Fu Z."/>
        </authorList>
    </citation>
    <scope>NUCLEOTIDE SEQUENCE [LARGE SCALE GENOMIC DNA]</scope>
    <source>
        <strain evidence="6">G4</strain>
        <tissue evidence="6">Muscle</tissue>
    </source>
</reference>
<feature type="transmembrane region" description="Helical" evidence="5">
    <location>
        <begin position="143"/>
        <end position="165"/>
    </location>
</feature>
<dbReference type="EMBL" id="JBHFQA010000006">
    <property type="protein sequence ID" value="KAL2098027.1"/>
    <property type="molecule type" value="Genomic_DNA"/>
</dbReference>
<evidence type="ECO:0000256" key="1">
    <source>
        <dbReference type="ARBA" id="ARBA00004141"/>
    </source>
</evidence>
<dbReference type="InterPro" id="IPR042356">
    <property type="entry name" value="CLDN1"/>
</dbReference>
<keyword evidence="4 5" id="KW-0472">Membrane</keyword>
<evidence type="ECO:0000256" key="3">
    <source>
        <dbReference type="ARBA" id="ARBA00022989"/>
    </source>
</evidence>
<keyword evidence="2 5" id="KW-0812">Transmembrane</keyword>
<evidence type="ECO:0000256" key="4">
    <source>
        <dbReference type="ARBA" id="ARBA00023136"/>
    </source>
</evidence>
<dbReference type="PANTHER" id="PTHR14347">
    <property type="entry name" value="CLAUDIN DOMAIN-CONTAINING PROTEIN 1"/>
    <property type="match status" value="1"/>
</dbReference>
<feature type="transmembrane region" description="Helical" evidence="5">
    <location>
        <begin position="177"/>
        <end position="197"/>
    </location>
</feature>
<dbReference type="GO" id="GO:0016020">
    <property type="term" value="C:membrane"/>
    <property type="evidence" value="ECO:0007669"/>
    <property type="project" value="UniProtKB-SubCell"/>
</dbReference>
<evidence type="ECO:0008006" key="8">
    <source>
        <dbReference type="Google" id="ProtNLM"/>
    </source>
</evidence>
<protein>
    <recommendedName>
        <fullName evidence="8">Claudin domain-containing protein 1</fullName>
    </recommendedName>
</protein>
<dbReference type="InterPro" id="IPR004031">
    <property type="entry name" value="PMP22/EMP/MP20/Claudin"/>
</dbReference>
<name>A0ABD1KG35_9TELE</name>
<evidence type="ECO:0000313" key="7">
    <source>
        <dbReference type="Proteomes" id="UP001591681"/>
    </source>
</evidence>
<evidence type="ECO:0000256" key="2">
    <source>
        <dbReference type="ARBA" id="ARBA00022692"/>
    </source>
</evidence>
<accession>A0ABD1KG35</accession>
<keyword evidence="7" id="KW-1185">Reference proteome</keyword>
<dbReference type="Pfam" id="PF13903">
    <property type="entry name" value="Claudin_2"/>
    <property type="match status" value="1"/>
</dbReference>
<dbReference type="PROSITE" id="PS51257">
    <property type="entry name" value="PROKAR_LIPOPROTEIN"/>
    <property type="match status" value="1"/>
</dbReference>
<gene>
    <name evidence="6" type="ORF">ACEWY4_007234</name>
</gene>
<dbReference type="AlphaFoldDB" id="A0ABD1KG35"/>
<sequence length="255" mass="28419">MVDNRYATALVIGSVLSLLACVYLSVAVGTQHWYQYHSPAMSYDATNASELRTLRAEFLGEEVDEKAYSDPLFLLNGTLGLWWRCVLVPAQGNSHWYKDPEPQMVPECVSFTLPQQFEAKYIDPGNHNSREDLIRTYLWRCQFLLPLVSLGLVFLSGLIGVCACLCRSLTPTSVVGVLHLMAGLCSLATVCCFLVGIDLLHHAARLPERVGHTLGWSLYLALISSPLQMMAAALFLWAACSHRKNYTRMTAYRVA</sequence>
<dbReference type="Proteomes" id="UP001591681">
    <property type="component" value="Unassembled WGS sequence"/>
</dbReference>
<evidence type="ECO:0000313" key="6">
    <source>
        <dbReference type="EMBL" id="KAL2098027.1"/>
    </source>
</evidence>
<dbReference type="Gene3D" id="1.20.140.150">
    <property type="match status" value="1"/>
</dbReference>
<feature type="transmembrane region" description="Helical" evidence="5">
    <location>
        <begin position="217"/>
        <end position="239"/>
    </location>
</feature>
<comment type="caution">
    <text evidence="6">The sequence shown here is derived from an EMBL/GenBank/DDBJ whole genome shotgun (WGS) entry which is preliminary data.</text>
</comment>
<dbReference type="PANTHER" id="PTHR14347:SF3">
    <property type="entry name" value="CLAUDIN DOMAIN-CONTAINING PROTEIN 1"/>
    <property type="match status" value="1"/>
</dbReference>
<evidence type="ECO:0000256" key="5">
    <source>
        <dbReference type="SAM" id="Phobius"/>
    </source>
</evidence>
<keyword evidence="3 5" id="KW-1133">Transmembrane helix</keyword>
<comment type="subcellular location">
    <subcellularLocation>
        <location evidence="1">Membrane</location>
        <topology evidence="1">Multi-pass membrane protein</topology>
    </subcellularLocation>
</comment>
<organism evidence="6 7">
    <name type="scientific">Coilia grayii</name>
    <name type="common">Gray's grenadier anchovy</name>
    <dbReference type="NCBI Taxonomy" id="363190"/>
    <lineage>
        <taxon>Eukaryota</taxon>
        <taxon>Metazoa</taxon>
        <taxon>Chordata</taxon>
        <taxon>Craniata</taxon>
        <taxon>Vertebrata</taxon>
        <taxon>Euteleostomi</taxon>
        <taxon>Actinopterygii</taxon>
        <taxon>Neopterygii</taxon>
        <taxon>Teleostei</taxon>
        <taxon>Clupei</taxon>
        <taxon>Clupeiformes</taxon>
        <taxon>Clupeoidei</taxon>
        <taxon>Engraulidae</taxon>
        <taxon>Coilinae</taxon>
        <taxon>Coilia</taxon>
    </lineage>
</organism>